<feature type="domain" description="Isochorismatase-like" evidence="1">
    <location>
        <begin position="11"/>
        <end position="156"/>
    </location>
</feature>
<evidence type="ECO:0000259" key="1">
    <source>
        <dbReference type="Pfam" id="PF00857"/>
    </source>
</evidence>
<name>A0A2P8C926_9BACT</name>
<dbReference type="InterPro" id="IPR036380">
    <property type="entry name" value="Isochorismatase-like_sf"/>
</dbReference>
<protein>
    <submittedName>
        <fullName evidence="2">Hydrolase</fullName>
    </submittedName>
    <submittedName>
        <fullName evidence="3">Nicotinamidase-related amidase</fullName>
    </submittedName>
</protein>
<dbReference type="SUPFAM" id="SSF52499">
    <property type="entry name" value="Isochorismatase-like hydrolases"/>
    <property type="match status" value="1"/>
</dbReference>
<comment type="caution">
    <text evidence="3">The sequence shown here is derived from an EMBL/GenBank/DDBJ whole genome shotgun (WGS) entry which is preliminary data.</text>
</comment>
<evidence type="ECO:0000313" key="5">
    <source>
        <dbReference type="Proteomes" id="UP000396862"/>
    </source>
</evidence>
<dbReference type="InterPro" id="IPR050993">
    <property type="entry name" value="Isochorismatase_domain"/>
</dbReference>
<dbReference type="AlphaFoldDB" id="A0A2P8C926"/>
<keyword evidence="2" id="KW-0378">Hydrolase</keyword>
<accession>A0A2P8C926</accession>
<dbReference type="PANTHER" id="PTHR14119">
    <property type="entry name" value="HYDROLASE"/>
    <property type="match status" value="1"/>
</dbReference>
<dbReference type="EMBL" id="PYGC01000009">
    <property type="protein sequence ID" value="PSK81475.1"/>
    <property type="molecule type" value="Genomic_DNA"/>
</dbReference>
<evidence type="ECO:0000313" key="4">
    <source>
        <dbReference type="Proteomes" id="UP000240621"/>
    </source>
</evidence>
<sequence>MRITRENTTGLIIDIQERLFPAMSNKETLLKNAQILVKGLQVLGISTVFTQQYTRGLGKTLDEISSLVPGFSYFEKSDFSSYHVPEYQLFLEQKNYENVIIAGIESHVCVLQTAIDLKHSGYHPIVVMDCTDSRTEANKQLAMERFRHEGIMMTSYESILFELTTTAKAPEFKTISNLVK</sequence>
<organism evidence="3 4">
    <name type="scientific">Prolixibacter denitrificans</name>
    <dbReference type="NCBI Taxonomy" id="1541063"/>
    <lineage>
        <taxon>Bacteria</taxon>
        <taxon>Pseudomonadati</taxon>
        <taxon>Bacteroidota</taxon>
        <taxon>Bacteroidia</taxon>
        <taxon>Marinilabiliales</taxon>
        <taxon>Prolixibacteraceae</taxon>
        <taxon>Prolixibacter</taxon>
    </lineage>
</organism>
<evidence type="ECO:0000313" key="3">
    <source>
        <dbReference type="EMBL" id="PSK81475.1"/>
    </source>
</evidence>
<gene>
    <name evidence="3" type="ORF">CLV93_10981</name>
    <name evidence="2" type="ORF">JCM18694_13010</name>
</gene>
<dbReference type="Proteomes" id="UP000396862">
    <property type="component" value="Unassembled WGS sequence"/>
</dbReference>
<dbReference type="GO" id="GO:0016787">
    <property type="term" value="F:hydrolase activity"/>
    <property type="evidence" value="ECO:0007669"/>
    <property type="project" value="UniProtKB-KW"/>
</dbReference>
<dbReference type="InterPro" id="IPR000868">
    <property type="entry name" value="Isochorismatase-like_dom"/>
</dbReference>
<proteinExistence type="predicted"/>
<dbReference type="Proteomes" id="UP000240621">
    <property type="component" value="Unassembled WGS sequence"/>
</dbReference>
<dbReference type="OrthoDB" id="9789777at2"/>
<evidence type="ECO:0000313" key="2">
    <source>
        <dbReference type="EMBL" id="GET21055.1"/>
    </source>
</evidence>
<dbReference type="RefSeq" id="WP_106543155.1">
    <property type="nucleotide sequence ID" value="NZ_BLAU01000001.1"/>
</dbReference>
<dbReference type="Pfam" id="PF00857">
    <property type="entry name" value="Isochorismatase"/>
    <property type="match status" value="1"/>
</dbReference>
<dbReference type="PANTHER" id="PTHR14119:SF3">
    <property type="entry name" value="ISOCHORISMATASE DOMAIN-CONTAINING PROTEIN 2"/>
    <property type="match status" value="1"/>
</dbReference>
<keyword evidence="5" id="KW-1185">Reference proteome</keyword>
<reference evidence="2 5" key="2">
    <citation type="submission" date="2019-10" db="EMBL/GenBank/DDBJ databases">
        <title>Prolixibacter strains distinguished by the presence of nitrate reductase genes were adept at nitrate-dependent anaerobic corrosion of metallic iron and carbon steel.</title>
        <authorList>
            <person name="Iino T."/>
            <person name="Shono N."/>
            <person name="Ito K."/>
            <person name="Nakamura R."/>
            <person name="Sueoka K."/>
            <person name="Harayama S."/>
            <person name="Ohkuma M."/>
        </authorList>
    </citation>
    <scope>NUCLEOTIDE SEQUENCE [LARGE SCALE GENOMIC DNA]</scope>
    <source>
        <strain evidence="2 5">MIC1-1</strain>
    </source>
</reference>
<dbReference type="EMBL" id="BLAU01000001">
    <property type="protein sequence ID" value="GET21055.1"/>
    <property type="molecule type" value="Genomic_DNA"/>
</dbReference>
<dbReference type="Gene3D" id="3.40.50.850">
    <property type="entry name" value="Isochorismatase-like"/>
    <property type="match status" value="1"/>
</dbReference>
<reference evidence="3 4" key="1">
    <citation type="submission" date="2018-03" db="EMBL/GenBank/DDBJ databases">
        <title>Genomic Encyclopedia of Archaeal and Bacterial Type Strains, Phase II (KMG-II): from individual species to whole genera.</title>
        <authorList>
            <person name="Goeker M."/>
        </authorList>
    </citation>
    <scope>NUCLEOTIDE SEQUENCE [LARGE SCALE GENOMIC DNA]</scope>
    <source>
        <strain evidence="3 4">DSM 27267</strain>
    </source>
</reference>